<reference evidence="1" key="1">
    <citation type="submission" date="2018-05" db="EMBL/GenBank/DDBJ databases">
        <title>Draft genome of Mucuna pruriens seed.</title>
        <authorList>
            <person name="Nnadi N.E."/>
            <person name="Vos R."/>
            <person name="Hasami M.H."/>
            <person name="Devisetty U.K."/>
            <person name="Aguiy J.C."/>
        </authorList>
    </citation>
    <scope>NUCLEOTIDE SEQUENCE [LARGE SCALE GENOMIC DNA]</scope>
    <source>
        <strain evidence="1">JCA_2017</strain>
    </source>
</reference>
<dbReference type="InterPro" id="IPR043502">
    <property type="entry name" value="DNA/RNA_pol_sf"/>
</dbReference>
<dbReference type="PANTHER" id="PTHR24559">
    <property type="entry name" value="TRANSPOSON TY3-I GAG-POL POLYPROTEIN"/>
    <property type="match status" value="1"/>
</dbReference>
<dbReference type="Gene3D" id="3.30.70.270">
    <property type="match status" value="1"/>
</dbReference>
<evidence type="ECO:0000313" key="1">
    <source>
        <dbReference type="EMBL" id="RDX97137.1"/>
    </source>
</evidence>
<keyword evidence="2" id="KW-1185">Reference proteome</keyword>
<sequence length="145" mass="17072">MLLVKKKDNGSSLCVDYRWLKKLMIKNKYLLREIVTNAPIVYMDCMNRILHEREYVVMFFVVTNAPIVCMDYMNRIFHPLLDKFVVIFINDRTVTEIRNFIGLARYLISHNKSLGPAKTDSKPKFELDSQLVPAMNLRNRICFGH</sequence>
<comment type="caution">
    <text evidence="1">The sequence shown here is derived from an EMBL/GenBank/DDBJ whole genome shotgun (WGS) entry which is preliminary data.</text>
</comment>
<protein>
    <submittedName>
        <fullName evidence="1">Uncharacterized protein</fullName>
    </submittedName>
</protein>
<dbReference type="EMBL" id="QJKJ01003731">
    <property type="protein sequence ID" value="RDX97137.1"/>
    <property type="molecule type" value="Genomic_DNA"/>
</dbReference>
<evidence type="ECO:0000313" key="2">
    <source>
        <dbReference type="Proteomes" id="UP000257109"/>
    </source>
</evidence>
<dbReference type="PANTHER" id="PTHR24559:SF444">
    <property type="entry name" value="REVERSE TRANSCRIPTASE DOMAIN-CONTAINING PROTEIN"/>
    <property type="match status" value="1"/>
</dbReference>
<organism evidence="1 2">
    <name type="scientific">Mucuna pruriens</name>
    <name type="common">Velvet bean</name>
    <name type="synonym">Dolichos pruriens</name>
    <dbReference type="NCBI Taxonomy" id="157652"/>
    <lineage>
        <taxon>Eukaryota</taxon>
        <taxon>Viridiplantae</taxon>
        <taxon>Streptophyta</taxon>
        <taxon>Embryophyta</taxon>
        <taxon>Tracheophyta</taxon>
        <taxon>Spermatophyta</taxon>
        <taxon>Magnoliopsida</taxon>
        <taxon>eudicotyledons</taxon>
        <taxon>Gunneridae</taxon>
        <taxon>Pentapetalae</taxon>
        <taxon>rosids</taxon>
        <taxon>fabids</taxon>
        <taxon>Fabales</taxon>
        <taxon>Fabaceae</taxon>
        <taxon>Papilionoideae</taxon>
        <taxon>50 kb inversion clade</taxon>
        <taxon>NPAAA clade</taxon>
        <taxon>indigoferoid/millettioid clade</taxon>
        <taxon>Phaseoleae</taxon>
        <taxon>Mucuna</taxon>
    </lineage>
</organism>
<proteinExistence type="predicted"/>
<gene>
    <name evidence="1" type="ORF">CR513_20122</name>
</gene>
<name>A0A371H2X3_MUCPR</name>
<dbReference type="Proteomes" id="UP000257109">
    <property type="component" value="Unassembled WGS sequence"/>
</dbReference>
<dbReference type="SUPFAM" id="SSF56672">
    <property type="entry name" value="DNA/RNA polymerases"/>
    <property type="match status" value="1"/>
</dbReference>
<dbReference type="InterPro" id="IPR043128">
    <property type="entry name" value="Rev_trsase/Diguanyl_cyclase"/>
</dbReference>
<accession>A0A371H2X3</accession>
<dbReference type="AlphaFoldDB" id="A0A371H2X3"/>
<feature type="non-terminal residue" evidence="1">
    <location>
        <position position="1"/>
    </location>
</feature>
<dbReference type="InterPro" id="IPR053134">
    <property type="entry name" value="RNA-dir_DNA_polymerase"/>
</dbReference>